<dbReference type="GO" id="GO:0015141">
    <property type="term" value="F:succinate transmembrane transporter activity"/>
    <property type="evidence" value="ECO:0007669"/>
    <property type="project" value="TreeGrafter"/>
</dbReference>
<evidence type="ECO:0000256" key="3">
    <source>
        <dbReference type="ARBA" id="ARBA00022692"/>
    </source>
</evidence>
<sequence length="474" mass="51645">MRCLFCISLMAIYWVCEVIPLAVTALLPIALFPIIGILDSKAIAKEYLNDTNFLFIGGLMIAIAVEKCGLHERIGLRAATLLGPQAKCMFISNTATTAMMLPITNSITTQLIQLETEEKLTKSELDIVKGLILCIAFAANIGGIATINGTPPNLVFMGQLETMYPQRETGLSYLTWMIIAFPLMLFCLAICWLFLWFFFLRNISVVNNEVLVSVEECYAKLPRMSFAEKIVLVCFVVLIALWVFREPQFAPGLGSLFPKGYYSDATSAVLIAILLFALPDDVPDILCFSKRGSIMDWKTVQTHFPWNIVLLLGGGFALASGIKSSGLSDEIGGFLSKLKGVSLPILQFSFIIMAMATTNLCSNTATASIFLPIIASLAENIKVHPFTLMLPVTMACSFAFALPIGTPPNAIAFSCGKLKVSDMVTLLFVLCGTIISVVLAVILLAYFSSFAYLIFPLSTLPTWALSNSSSFANV</sequence>
<evidence type="ECO:0000256" key="4">
    <source>
        <dbReference type="ARBA" id="ARBA00022989"/>
    </source>
</evidence>
<dbReference type="InterPro" id="IPR001898">
    <property type="entry name" value="SLC13A/DASS"/>
</dbReference>
<dbReference type="OrthoDB" id="6493944at2759"/>
<evidence type="ECO:0000256" key="5">
    <source>
        <dbReference type="ARBA" id="ARBA00023136"/>
    </source>
</evidence>
<evidence type="ECO:0000313" key="7">
    <source>
        <dbReference type="EMBL" id="VDN52371.1"/>
    </source>
</evidence>
<evidence type="ECO:0000256" key="6">
    <source>
        <dbReference type="SAM" id="Phobius"/>
    </source>
</evidence>
<dbReference type="GO" id="GO:0015137">
    <property type="term" value="F:citrate transmembrane transporter activity"/>
    <property type="evidence" value="ECO:0007669"/>
    <property type="project" value="TreeGrafter"/>
</dbReference>
<proteinExistence type="inferred from homology"/>
<feature type="transmembrane region" description="Helical" evidence="6">
    <location>
        <begin position="345"/>
        <end position="374"/>
    </location>
</feature>
<keyword evidence="4 6" id="KW-1133">Transmembrane helix</keyword>
<comment type="subcellular location">
    <subcellularLocation>
        <location evidence="1">Membrane</location>
        <topology evidence="1">Multi-pass membrane protein</topology>
    </subcellularLocation>
</comment>
<dbReference type="Pfam" id="PF00939">
    <property type="entry name" value="Na_sulph_symp"/>
    <property type="match status" value="1"/>
</dbReference>
<feature type="transmembrane region" description="Helical" evidence="6">
    <location>
        <begin position="386"/>
        <end position="406"/>
    </location>
</feature>
<reference evidence="7 9" key="2">
    <citation type="submission" date="2018-11" db="EMBL/GenBank/DDBJ databases">
        <authorList>
            <consortium name="Pathogen Informatics"/>
        </authorList>
    </citation>
    <scope>NUCLEOTIDE SEQUENCE [LARGE SCALE GENOMIC DNA]</scope>
</reference>
<evidence type="ECO:0000313" key="10">
    <source>
        <dbReference type="WBParaSite" id="DME_0000833801-mRNA-1"/>
    </source>
</evidence>
<gene>
    <name evidence="7" type="ORF">DME_LOCUS2344</name>
</gene>
<feature type="transmembrane region" description="Helical" evidence="6">
    <location>
        <begin position="426"/>
        <end position="455"/>
    </location>
</feature>
<dbReference type="Proteomes" id="UP000038040">
    <property type="component" value="Unplaced"/>
</dbReference>
<feature type="transmembrane region" description="Helical" evidence="6">
    <location>
        <begin position="265"/>
        <end position="283"/>
    </location>
</feature>
<feature type="transmembrane region" description="Helical" evidence="6">
    <location>
        <begin position="304"/>
        <end position="325"/>
    </location>
</feature>
<keyword evidence="3 6" id="KW-0812">Transmembrane</keyword>
<feature type="transmembrane region" description="Helical" evidence="6">
    <location>
        <begin position="127"/>
        <end position="147"/>
    </location>
</feature>
<dbReference type="Proteomes" id="UP000274756">
    <property type="component" value="Unassembled WGS sequence"/>
</dbReference>
<dbReference type="STRING" id="318479.A0A0N4UKR0"/>
<dbReference type="EMBL" id="UYYG01000056">
    <property type="protein sequence ID" value="VDN52371.1"/>
    <property type="molecule type" value="Genomic_DNA"/>
</dbReference>
<feature type="transmembrane region" description="Helical" evidence="6">
    <location>
        <begin position="47"/>
        <end position="65"/>
    </location>
</feature>
<evidence type="ECO:0000256" key="1">
    <source>
        <dbReference type="ARBA" id="ARBA00004141"/>
    </source>
</evidence>
<comment type="similarity">
    <text evidence="2">Belongs to the SLC13A/DASS transporter (TC 2.A.47) family. NADC subfamily.</text>
</comment>
<protein>
    <submittedName>
        <fullName evidence="10">CitMHS domain-containing protein</fullName>
    </submittedName>
</protein>
<accession>A0A0N4UKR0</accession>
<evidence type="ECO:0000313" key="8">
    <source>
        <dbReference type="Proteomes" id="UP000038040"/>
    </source>
</evidence>
<feature type="transmembrane region" description="Helical" evidence="6">
    <location>
        <begin position="226"/>
        <end position="245"/>
    </location>
</feature>
<dbReference type="PANTHER" id="PTHR10283:SF85">
    <property type="entry name" value="SODIUM-DEPENDENT HIGH-AFFINITY DICARBOXYLATE TRANSPORTER 3"/>
    <property type="match status" value="1"/>
</dbReference>
<dbReference type="WBParaSite" id="DME_0000833801-mRNA-1">
    <property type="protein sequence ID" value="DME_0000833801-mRNA-1"/>
    <property type="gene ID" value="DME_0000833801"/>
</dbReference>
<keyword evidence="5 6" id="KW-0472">Membrane</keyword>
<dbReference type="CDD" id="cd01115">
    <property type="entry name" value="SLC13_permease"/>
    <property type="match status" value="1"/>
</dbReference>
<feature type="transmembrane region" description="Helical" evidence="6">
    <location>
        <begin position="173"/>
        <end position="199"/>
    </location>
</feature>
<reference evidence="10" key="1">
    <citation type="submission" date="2017-02" db="UniProtKB">
        <authorList>
            <consortium name="WormBaseParasite"/>
        </authorList>
    </citation>
    <scope>IDENTIFICATION</scope>
</reference>
<keyword evidence="9" id="KW-1185">Reference proteome</keyword>
<organism evidence="8 10">
    <name type="scientific">Dracunculus medinensis</name>
    <name type="common">Guinea worm</name>
    <dbReference type="NCBI Taxonomy" id="318479"/>
    <lineage>
        <taxon>Eukaryota</taxon>
        <taxon>Metazoa</taxon>
        <taxon>Ecdysozoa</taxon>
        <taxon>Nematoda</taxon>
        <taxon>Chromadorea</taxon>
        <taxon>Rhabditida</taxon>
        <taxon>Spirurina</taxon>
        <taxon>Dracunculoidea</taxon>
        <taxon>Dracunculidae</taxon>
        <taxon>Dracunculus</taxon>
    </lineage>
</organism>
<evidence type="ECO:0000256" key="2">
    <source>
        <dbReference type="ARBA" id="ARBA00006772"/>
    </source>
</evidence>
<dbReference type="GO" id="GO:0005886">
    <property type="term" value="C:plasma membrane"/>
    <property type="evidence" value="ECO:0007669"/>
    <property type="project" value="TreeGrafter"/>
</dbReference>
<dbReference type="AlphaFoldDB" id="A0A0N4UKR0"/>
<feature type="transmembrane region" description="Helical" evidence="6">
    <location>
        <begin position="12"/>
        <end position="35"/>
    </location>
</feature>
<dbReference type="PANTHER" id="PTHR10283">
    <property type="entry name" value="SOLUTE CARRIER FAMILY 13 MEMBER"/>
    <property type="match status" value="1"/>
</dbReference>
<evidence type="ECO:0000313" key="9">
    <source>
        <dbReference type="Proteomes" id="UP000274756"/>
    </source>
</evidence>
<name>A0A0N4UKR0_DRAME</name>